<dbReference type="Proteomes" id="UP001157126">
    <property type="component" value="Unassembled WGS sequence"/>
</dbReference>
<dbReference type="EMBL" id="BSUO01000001">
    <property type="protein sequence ID" value="GMA38038.1"/>
    <property type="molecule type" value="Genomic_DNA"/>
</dbReference>
<dbReference type="InterPro" id="IPR041307">
    <property type="entry name" value="WcbI"/>
</dbReference>
<reference evidence="3" key="1">
    <citation type="journal article" date="2019" name="Int. J. Syst. Evol. Microbiol.">
        <title>The Global Catalogue of Microorganisms (GCM) 10K type strain sequencing project: providing services to taxonomists for standard genome sequencing and annotation.</title>
        <authorList>
            <consortium name="The Broad Institute Genomics Platform"/>
            <consortium name="The Broad Institute Genome Sequencing Center for Infectious Disease"/>
            <person name="Wu L."/>
            <person name="Ma J."/>
        </authorList>
    </citation>
    <scope>NUCLEOTIDE SEQUENCE [LARGE SCALE GENOMIC DNA]</scope>
    <source>
        <strain evidence="3">NBRC 113072</strain>
    </source>
</reference>
<dbReference type="Gene3D" id="3.40.50.12080">
    <property type="match status" value="1"/>
</dbReference>
<comment type="caution">
    <text evidence="2">The sequence shown here is derived from an EMBL/GenBank/DDBJ whole genome shotgun (WGS) entry which is preliminary data.</text>
</comment>
<evidence type="ECO:0000313" key="2">
    <source>
        <dbReference type="EMBL" id="GMA38038.1"/>
    </source>
</evidence>
<dbReference type="Pfam" id="PF18588">
    <property type="entry name" value="WcbI"/>
    <property type="match status" value="1"/>
</dbReference>
<protein>
    <recommendedName>
        <fullName evidence="1">Polysaccharide biosynthesis enzyme WcbI domain-containing protein</fullName>
    </recommendedName>
</protein>
<evidence type="ECO:0000259" key="1">
    <source>
        <dbReference type="Pfam" id="PF18588"/>
    </source>
</evidence>
<name>A0ABQ6ILG5_9MICO</name>
<dbReference type="RefSeq" id="WP_284302141.1">
    <property type="nucleotide sequence ID" value="NZ_BSUO01000001.1"/>
</dbReference>
<sequence>MPSGWRDVARGSAEPGDRPLLVVHGNCQAESLRVLCDQAWGEEVTCVRIPPVFELEAGDVEDFHALVRRTSYLVTQPIVDDYRDLPLGTGQITALLPDSARVAMVPVMRWSALMPTHAIVRAAGVGDPPGVPYHDLRVLASAARGEAVADLSELSAEAVRAVQEISREQLRVRQEHHGTVDALSFFEEAGADAAWTINHPQNSVLIGVAGQALDRLGLPRTVGDPGRVLLATTTAPVSAAVLEALGLTGTPRSGWRHEGDPFTEEEIAATQLAWYAEHPQVVEAGIRRHYDTLEVLGLHVGHVSTSDSSRG</sequence>
<evidence type="ECO:0000313" key="3">
    <source>
        <dbReference type="Proteomes" id="UP001157126"/>
    </source>
</evidence>
<organism evidence="2 3">
    <name type="scientific">Mobilicoccus caccae</name>
    <dbReference type="NCBI Taxonomy" id="1859295"/>
    <lineage>
        <taxon>Bacteria</taxon>
        <taxon>Bacillati</taxon>
        <taxon>Actinomycetota</taxon>
        <taxon>Actinomycetes</taxon>
        <taxon>Micrococcales</taxon>
        <taxon>Dermatophilaceae</taxon>
        <taxon>Mobilicoccus</taxon>
    </lineage>
</organism>
<feature type="domain" description="Polysaccharide biosynthesis enzyme WcbI" evidence="1">
    <location>
        <begin position="21"/>
        <end position="220"/>
    </location>
</feature>
<accession>A0ABQ6ILG5</accession>
<gene>
    <name evidence="2" type="ORF">GCM10025883_00830</name>
</gene>
<proteinExistence type="predicted"/>
<keyword evidence="3" id="KW-1185">Reference proteome</keyword>